<name>A0AAV6XQ14_9LAMI</name>
<evidence type="ECO:0000313" key="8">
    <source>
        <dbReference type="EMBL" id="KAG8381218.1"/>
    </source>
</evidence>
<feature type="compositionally biased region" description="Basic and acidic residues" evidence="6">
    <location>
        <begin position="761"/>
        <end position="771"/>
    </location>
</feature>
<dbReference type="Pfam" id="PF24933">
    <property type="entry name" value="DUF7751"/>
    <property type="match status" value="1"/>
</dbReference>
<dbReference type="Pfam" id="PF24104">
    <property type="entry name" value="At5g52880_ARM"/>
    <property type="match status" value="1"/>
</dbReference>
<keyword evidence="4" id="KW-0067">ATP-binding</keyword>
<reference evidence="8" key="1">
    <citation type="submission" date="2019-10" db="EMBL/GenBank/DDBJ databases">
        <authorList>
            <person name="Zhang R."/>
            <person name="Pan Y."/>
            <person name="Wang J."/>
            <person name="Ma R."/>
            <person name="Yu S."/>
        </authorList>
    </citation>
    <scope>NUCLEOTIDE SEQUENCE</scope>
    <source>
        <strain evidence="8">LA-IB0</strain>
        <tissue evidence="8">Leaf</tissue>
    </source>
</reference>
<feature type="region of interest" description="Disordered" evidence="6">
    <location>
        <begin position="195"/>
        <end position="239"/>
    </location>
</feature>
<feature type="compositionally biased region" description="Basic and acidic residues" evidence="6">
    <location>
        <begin position="449"/>
        <end position="467"/>
    </location>
</feature>
<dbReference type="FunFam" id="3.40.50.300:FF:000416">
    <property type="entry name" value="p-loop nucleoside triphosphate hydrolase superfamily protein"/>
    <property type="match status" value="1"/>
</dbReference>
<dbReference type="InterPro" id="IPR057039">
    <property type="entry name" value="At5g52880_ARM"/>
</dbReference>
<feature type="compositionally biased region" description="Low complexity" evidence="6">
    <location>
        <begin position="216"/>
        <end position="232"/>
    </location>
</feature>
<keyword evidence="3" id="KW-1000">Mitochondrion outer membrane</keyword>
<evidence type="ECO:0000256" key="1">
    <source>
        <dbReference type="ARBA" id="ARBA00004572"/>
    </source>
</evidence>
<evidence type="ECO:0000256" key="2">
    <source>
        <dbReference type="ARBA" id="ARBA00022741"/>
    </source>
</evidence>
<dbReference type="Gene3D" id="1.20.1280.50">
    <property type="match status" value="1"/>
</dbReference>
<dbReference type="Gene3D" id="1.10.8.60">
    <property type="match status" value="1"/>
</dbReference>
<dbReference type="EMBL" id="WHWC01000006">
    <property type="protein sequence ID" value="KAG8381218.1"/>
    <property type="molecule type" value="Genomic_DNA"/>
</dbReference>
<dbReference type="Pfam" id="PF00004">
    <property type="entry name" value="AAA"/>
    <property type="match status" value="1"/>
</dbReference>
<feature type="compositionally biased region" description="Polar residues" evidence="6">
    <location>
        <begin position="481"/>
        <end position="494"/>
    </location>
</feature>
<dbReference type="SMART" id="SM00382">
    <property type="entry name" value="AAA"/>
    <property type="match status" value="1"/>
</dbReference>
<evidence type="ECO:0000256" key="3">
    <source>
        <dbReference type="ARBA" id="ARBA00022787"/>
    </source>
</evidence>
<dbReference type="GO" id="GO:0005741">
    <property type="term" value="C:mitochondrial outer membrane"/>
    <property type="evidence" value="ECO:0007669"/>
    <property type="project" value="UniProtKB-SubCell"/>
</dbReference>
<gene>
    <name evidence="8" type="ORF">BUALT_Bualt06G0099300</name>
</gene>
<dbReference type="InterPro" id="IPR041569">
    <property type="entry name" value="AAA_lid_3"/>
</dbReference>
<dbReference type="InterPro" id="IPR027417">
    <property type="entry name" value="P-loop_NTPase"/>
</dbReference>
<dbReference type="InterPro" id="IPR036047">
    <property type="entry name" value="F-box-like_dom_sf"/>
</dbReference>
<evidence type="ECO:0000256" key="5">
    <source>
        <dbReference type="ARBA" id="ARBA00023128"/>
    </source>
</evidence>
<feature type="region of interest" description="Disordered" evidence="6">
    <location>
        <begin position="750"/>
        <end position="782"/>
    </location>
</feature>
<dbReference type="SMART" id="SM00256">
    <property type="entry name" value="FBOX"/>
    <property type="match status" value="1"/>
</dbReference>
<dbReference type="AlphaFoldDB" id="A0AAV6XQ14"/>
<dbReference type="PROSITE" id="PS50181">
    <property type="entry name" value="FBOX"/>
    <property type="match status" value="1"/>
</dbReference>
<dbReference type="GO" id="GO:0016887">
    <property type="term" value="F:ATP hydrolysis activity"/>
    <property type="evidence" value="ECO:0007669"/>
    <property type="project" value="InterPro"/>
</dbReference>
<dbReference type="Pfam" id="PF17862">
    <property type="entry name" value="AAA_lid_3"/>
    <property type="match status" value="1"/>
</dbReference>
<dbReference type="InterPro" id="IPR056653">
    <property type="entry name" value="DUF7751"/>
</dbReference>
<comment type="subcellular location">
    <subcellularLocation>
        <location evidence="1">Mitochondrion outer membrane</location>
        <topology evidence="1">Single-pass membrane protein</topology>
    </subcellularLocation>
</comment>
<sequence length="1252" mass="139893">MEQKHVILSALSVGVGVGLGLVSGSTVGRWTGCSAGEGVSAEEIRSELLRLVVDGKDSKVTFEEFPYFISERTRVLLTSAAYVHLKHLDVSRHTRNLSPASRAILLSGPAELYQQMLARALAHHFGAKLLLLDITDFSLKMQSKYGITKKDSSIKKSISEVTLERMSSFFGSFSPYRDDTREYFNEGTLSGKRSGLDATVRNSEGVDNSLKPRRTSSVSSDMSSVSFQSSTSNPASSKRVSSWSFDEKDLLQSLYKVVVSIAQTTCIILYIRDVEKLFLQSPRLYKLFDKMLKKLSGSVLILGSRMFDLDEDSEEVDEKLRLLFPYNIEIRPPEDETHLVSWKTQLEEDMKKIQFQDNKNHIAEVLAANNLECDDLGSICHADTMVLSNYIEEIVVSAISFHLMNNKHPEYRNGKLLISSNSLSRGLSIFQDGKSGGKDTLKMGTNSEAFKDTEGKENAGTKPESKSENPTSESKNEAEKSISSTKTDGENASISKPEVAPDNEFEKRIRPEVIPANEIGVTFSDIGSLDEIKESLQELVMLPLRRPDLFNGGLLKPCRGILLFGPPGTGKTMLAKAIANEAGASFINVSMSTITSKWFGEDEKNVRALFTLAAKVSPTIIFVDEVDSMLGQRTRVGEHEAMRKIKNEFMTHWDGLLTKPGERILVLAATNRPFDLDEAIIRRFERRIMVDLPSVENREMILRTLLSKEKVEDLDFKELAAMTEGYSGSDLKNLCVTAAYRPVRELIQQERQKDMKKKQKKLGDEENHQSSDDASSPEEETIEENLISLRPLNMEDMRQAKNQVAASFASEGSVMAELKQWNELYGEGGKLQWLDRKQTTSFPMNVPVKCSLGVSTQPADDGGNNGEVDNCFTKPSGCWVEVLGAEIVEMVVVLEVEMVVGLGWKRWTWVVGLGAEMVVGLAGDLGMKRRWQWWRTVVVGGLHRGVCHRQRVLGGGFEVEIEEMMVDLSGGFGDRNGACKELSFILKNGYSKFPKDLQSLILQETLFAFSLLPQMQTQSAISAANSVLQSAEFVLPKQKRASAVKEYKRAVVASKRKSKKNQEEQGLISLPSDVLVHIFSFLDLQSLISASAVCRSWNAAAGDNYIWKLLYAIFFCDSDNVTKHNGIETRGPTKNDGKIHSLEDIDTKVGIDWKYAFKTEYRDTCYRNSKCFRGFCSGCRSIVWLSNKRCSNQPNLEDGIPHHIQPISTQQIIEYILDGYLSSDSSSDSDSDTEDTSFFKLWAYPRQISQFL</sequence>
<evidence type="ECO:0000256" key="4">
    <source>
        <dbReference type="ARBA" id="ARBA00022840"/>
    </source>
</evidence>
<dbReference type="PANTHER" id="PTHR45644">
    <property type="entry name" value="AAA ATPASE, PUTATIVE (AFU_ORTHOLOGUE AFUA_2G12920)-RELATED-RELATED"/>
    <property type="match status" value="1"/>
</dbReference>
<keyword evidence="5" id="KW-0496">Mitochondrion</keyword>
<evidence type="ECO:0000313" key="9">
    <source>
        <dbReference type="Proteomes" id="UP000826271"/>
    </source>
</evidence>
<dbReference type="Proteomes" id="UP000826271">
    <property type="component" value="Unassembled WGS sequence"/>
</dbReference>
<keyword evidence="3" id="KW-0472">Membrane</keyword>
<dbReference type="InterPro" id="IPR001810">
    <property type="entry name" value="F-box_dom"/>
</dbReference>
<dbReference type="Gene3D" id="3.40.50.300">
    <property type="entry name" value="P-loop containing nucleotide triphosphate hydrolases"/>
    <property type="match status" value="1"/>
</dbReference>
<dbReference type="InterPro" id="IPR003960">
    <property type="entry name" value="ATPase_AAA_CS"/>
</dbReference>
<evidence type="ECO:0000256" key="6">
    <source>
        <dbReference type="SAM" id="MobiDB-lite"/>
    </source>
</evidence>
<dbReference type="InterPro" id="IPR003593">
    <property type="entry name" value="AAA+_ATPase"/>
</dbReference>
<protein>
    <recommendedName>
        <fullName evidence="7">F-box domain-containing protein</fullName>
    </recommendedName>
</protein>
<keyword evidence="2" id="KW-0547">Nucleotide-binding</keyword>
<dbReference type="InterPro" id="IPR003959">
    <property type="entry name" value="ATPase_AAA_core"/>
</dbReference>
<keyword evidence="9" id="KW-1185">Reference proteome</keyword>
<feature type="region of interest" description="Disordered" evidence="6">
    <location>
        <begin position="434"/>
        <end position="506"/>
    </location>
</feature>
<dbReference type="PROSITE" id="PS00674">
    <property type="entry name" value="AAA"/>
    <property type="match status" value="1"/>
</dbReference>
<dbReference type="Pfam" id="PF12937">
    <property type="entry name" value="F-box-like"/>
    <property type="match status" value="1"/>
</dbReference>
<proteinExistence type="predicted"/>
<comment type="caution">
    <text evidence="8">The sequence shown here is derived from an EMBL/GenBank/DDBJ whole genome shotgun (WGS) entry which is preliminary data.</text>
</comment>
<organism evidence="8 9">
    <name type="scientific">Buddleja alternifolia</name>
    <dbReference type="NCBI Taxonomy" id="168488"/>
    <lineage>
        <taxon>Eukaryota</taxon>
        <taxon>Viridiplantae</taxon>
        <taxon>Streptophyta</taxon>
        <taxon>Embryophyta</taxon>
        <taxon>Tracheophyta</taxon>
        <taxon>Spermatophyta</taxon>
        <taxon>Magnoliopsida</taxon>
        <taxon>eudicotyledons</taxon>
        <taxon>Gunneridae</taxon>
        <taxon>Pentapetalae</taxon>
        <taxon>asterids</taxon>
        <taxon>lamiids</taxon>
        <taxon>Lamiales</taxon>
        <taxon>Scrophulariaceae</taxon>
        <taxon>Buddlejeae</taxon>
        <taxon>Buddleja</taxon>
    </lineage>
</organism>
<dbReference type="InterPro" id="IPR051701">
    <property type="entry name" value="Mito_OM_Translocase_MSP1"/>
</dbReference>
<dbReference type="SUPFAM" id="SSF81383">
    <property type="entry name" value="F-box domain"/>
    <property type="match status" value="1"/>
</dbReference>
<accession>A0AAV6XQ14</accession>
<dbReference type="PANTHER" id="PTHR45644:SF83">
    <property type="entry name" value="P-LOOP CONTAINING NUCLEOSIDE TRIPHOSPHATE HYDROLASES SUPERFAMILY PROTEIN"/>
    <property type="match status" value="1"/>
</dbReference>
<evidence type="ECO:0000259" key="7">
    <source>
        <dbReference type="PROSITE" id="PS50181"/>
    </source>
</evidence>
<feature type="domain" description="F-box" evidence="7">
    <location>
        <begin position="1064"/>
        <end position="1110"/>
    </location>
</feature>
<dbReference type="GO" id="GO:0005524">
    <property type="term" value="F:ATP binding"/>
    <property type="evidence" value="ECO:0007669"/>
    <property type="project" value="UniProtKB-KW"/>
</dbReference>
<dbReference type="SUPFAM" id="SSF52540">
    <property type="entry name" value="P-loop containing nucleoside triphosphate hydrolases"/>
    <property type="match status" value="1"/>
</dbReference>